<dbReference type="Gene3D" id="1.10.10.60">
    <property type="entry name" value="Homeodomain-like"/>
    <property type="match status" value="1"/>
</dbReference>
<evidence type="ECO:0000256" key="3">
    <source>
        <dbReference type="ARBA" id="ARBA00023163"/>
    </source>
</evidence>
<evidence type="ECO:0000256" key="4">
    <source>
        <dbReference type="PROSITE-ProRule" id="PRU00335"/>
    </source>
</evidence>
<feature type="domain" description="HTH tetR-type" evidence="6">
    <location>
        <begin position="10"/>
        <end position="70"/>
    </location>
</feature>
<feature type="region of interest" description="Disordered" evidence="5">
    <location>
        <begin position="190"/>
        <end position="232"/>
    </location>
</feature>
<dbReference type="SUPFAM" id="SSF46689">
    <property type="entry name" value="Homeodomain-like"/>
    <property type="match status" value="1"/>
</dbReference>
<comment type="caution">
    <text evidence="7">The sequence shown here is derived from an EMBL/GenBank/DDBJ whole genome shotgun (WGS) entry which is preliminary data.</text>
</comment>
<evidence type="ECO:0000256" key="1">
    <source>
        <dbReference type="ARBA" id="ARBA00023015"/>
    </source>
</evidence>
<reference evidence="7 8" key="1">
    <citation type="journal article" date="2019" name="Int. J. Syst. Evol. Microbiol.">
        <title>The Global Catalogue of Microorganisms (GCM) 10K type strain sequencing project: providing services to taxonomists for standard genome sequencing and annotation.</title>
        <authorList>
            <consortium name="The Broad Institute Genomics Platform"/>
            <consortium name="The Broad Institute Genome Sequencing Center for Infectious Disease"/>
            <person name="Wu L."/>
            <person name="Ma J."/>
        </authorList>
    </citation>
    <scope>NUCLEOTIDE SEQUENCE [LARGE SCALE GENOMIC DNA]</scope>
    <source>
        <strain evidence="7 8">JCM 16009</strain>
    </source>
</reference>
<gene>
    <name evidence="7" type="ORF">GCM10009836_29990</name>
</gene>
<name>A0ABN2N1E2_9PSEU</name>
<feature type="DNA-binding region" description="H-T-H motif" evidence="4">
    <location>
        <begin position="33"/>
        <end position="52"/>
    </location>
</feature>
<dbReference type="InterPro" id="IPR041347">
    <property type="entry name" value="MftR_C"/>
</dbReference>
<dbReference type="PROSITE" id="PS50977">
    <property type="entry name" value="HTH_TETR_2"/>
    <property type="match status" value="1"/>
</dbReference>
<keyword evidence="8" id="KW-1185">Reference proteome</keyword>
<dbReference type="InterPro" id="IPR001647">
    <property type="entry name" value="HTH_TetR"/>
</dbReference>
<evidence type="ECO:0000256" key="5">
    <source>
        <dbReference type="SAM" id="MobiDB-lite"/>
    </source>
</evidence>
<dbReference type="Pfam" id="PF17754">
    <property type="entry name" value="TetR_C_14"/>
    <property type="match status" value="1"/>
</dbReference>
<dbReference type="PANTHER" id="PTHR30055">
    <property type="entry name" value="HTH-TYPE TRANSCRIPTIONAL REGULATOR RUTR"/>
    <property type="match status" value="1"/>
</dbReference>
<keyword evidence="2 4" id="KW-0238">DNA-binding</keyword>
<dbReference type="RefSeq" id="WP_344416835.1">
    <property type="nucleotide sequence ID" value="NZ_BAAAQK010000007.1"/>
</dbReference>
<keyword evidence="1" id="KW-0805">Transcription regulation</keyword>
<sequence length="232" mass="25343">MSGLRERKKARTRADLQRHALRLIRDRGWAETTADDIAAAAEVSRSTFFRYFPSKIDVVLFDDVDPLMAEAMAEQPAGTPLLVALRRSLTTAFGRLDPEKRELEELRMRLAAEIPEISAALRERGGLEIDTFAAALGEGFGLDPGSIDVQLFCGLFLGARSAARSLVQREPGRSYIDTLDMTLRRLEQGVPLADVTIPGDREPPPPRPVEHDGGARSPAAPAASQRGLSDGR</sequence>
<evidence type="ECO:0000256" key="2">
    <source>
        <dbReference type="ARBA" id="ARBA00023125"/>
    </source>
</evidence>
<dbReference type="EMBL" id="BAAAQK010000007">
    <property type="protein sequence ID" value="GAA1848307.1"/>
    <property type="molecule type" value="Genomic_DNA"/>
</dbReference>
<evidence type="ECO:0000313" key="7">
    <source>
        <dbReference type="EMBL" id="GAA1848307.1"/>
    </source>
</evidence>
<accession>A0ABN2N1E2</accession>
<dbReference type="Gene3D" id="1.10.357.10">
    <property type="entry name" value="Tetracycline Repressor, domain 2"/>
    <property type="match status" value="1"/>
</dbReference>
<dbReference type="InterPro" id="IPR009057">
    <property type="entry name" value="Homeodomain-like_sf"/>
</dbReference>
<dbReference type="Proteomes" id="UP001500449">
    <property type="component" value="Unassembled WGS sequence"/>
</dbReference>
<keyword evidence="3" id="KW-0804">Transcription</keyword>
<evidence type="ECO:0000313" key="8">
    <source>
        <dbReference type="Proteomes" id="UP001500449"/>
    </source>
</evidence>
<protein>
    <submittedName>
        <fullName evidence="7">TetR family transcriptional regulator</fullName>
    </submittedName>
</protein>
<proteinExistence type="predicted"/>
<feature type="compositionally biased region" description="Low complexity" evidence="5">
    <location>
        <begin position="215"/>
        <end position="226"/>
    </location>
</feature>
<organism evidence="7 8">
    <name type="scientific">Pseudonocardia ailaonensis</name>
    <dbReference type="NCBI Taxonomy" id="367279"/>
    <lineage>
        <taxon>Bacteria</taxon>
        <taxon>Bacillati</taxon>
        <taxon>Actinomycetota</taxon>
        <taxon>Actinomycetes</taxon>
        <taxon>Pseudonocardiales</taxon>
        <taxon>Pseudonocardiaceae</taxon>
        <taxon>Pseudonocardia</taxon>
    </lineage>
</organism>
<evidence type="ECO:0000259" key="6">
    <source>
        <dbReference type="PROSITE" id="PS50977"/>
    </source>
</evidence>
<dbReference type="PANTHER" id="PTHR30055:SF238">
    <property type="entry name" value="MYCOFACTOCIN BIOSYNTHESIS TRANSCRIPTIONAL REGULATOR MFTR-RELATED"/>
    <property type="match status" value="1"/>
</dbReference>
<dbReference type="InterPro" id="IPR050109">
    <property type="entry name" value="HTH-type_TetR-like_transc_reg"/>
</dbReference>
<dbReference type="Pfam" id="PF00440">
    <property type="entry name" value="TetR_N"/>
    <property type="match status" value="1"/>
</dbReference>
<feature type="compositionally biased region" description="Basic and acidic residues" evidence="5">
    <location>
        <begin position="199"/>
        <end position="214"/>
    </location>
</feature>